<dbReference type="AlphaFoldDB" id="A0A9X9LE32"/>
<organism evidence="1 2">
    <name type="scientific">Gulo gulo</name>
    <name type="common">Wolverine</name>
    <name type="synonym">Gluton</name>
    <dbReference type="NCBI Taxonomy" id="48420"/>
    <lineage>
        <taxon>Eukaryota</taxon>
        <taxon>Metazoa</taxon>
        <taxon>Chordata</taxon>
        <taxon>Craniata</taxon>
        <taxon>Vertebrata</taxon>
        <taxon>Euteleostomi</taxon>
        <taxon>Mammalia</taxon>
        <taxon>Eutheria</taxon>
        <taxon>Laurasiatheria</taxon>
        <taxon>Carnivora</taxon>
        <taxon>Caniformia</taxon>
        <taxon>Musteloidea</taxon>
        <taxon>Mustelidae</taxon>
        <taxon>Guloninae</taxon>
        <taxon>Gulo</taxon>
    </lineage>
</organism>
<comment type="caution">
    <text evidence="1">The sequence shown here is derived from an EMBL/GenBank/DDBJ whole genome shotgun (WGS) entry which is preliminary data.</text>
</comment>
<dbReference type="Proteomes" id="UP000269945">
    <property type="component" value="Unassembled WGS sequence"/>
</dbReference>
<protein>
    <submittedName>
        <fullName evidence="1">Uncharacterized protein</fullName>
    </submittedName>
</protein>
<dbReference type="EMBL" id="CYRY02001148">
    <property type="protein sequence ID" value="VCW62465.1"/>
    <property type="molecule type" value="Genomic_DNA"/>
</dbReference>
<gene>
    <name evidence="1" type="ORF">BN2614_LOCUS3</name>
</gene>
<sequence length="58" mass="6444">MVPSLERVLHSMSELVPPDNWLSGVVRGLRLCWVSYHQHHQQDGVDSGVVSPATDPHS</sequence>
<reference evidence="1 2" key="1">
    <citation type="submission" date="2018-10" db="EMBL/GenBank/DDBJ databases">
        <authorList>
            <person name="Ekblom R."/>
            <person name="Jareborg N."/>
        </authorList>
    </citation>
    <scope>NUCLEOTIDE SEQUENCE [LARGE SCALE GENOMIC DNA]</scope>
    <source>
        <tissue evidence="1">Muscle</tissue>
    </source>
</reference>
<evidence type="ECO:0000313" key="2">
    <source>
        <dbReference type="Proteomes" id="UP000269945"/>
    </source>
</evidence>
<proteinExistence type="predicted"/>
<evidence type="ECO:0000313" key="1">
    <source>
        <dbReference type="EMBL" id="VCW62465.1"/>
    </source>
</evidence>
<accession>A0A9X9LE32</accession>
<keyword evidence="2" id="KW-1185">Reference proteome</keyword>
<name>A0A9X9LE32_GULGU</name>